<comment type="caution">
    <text evidence="5">The sequence shown here is derived from an EMBL/GenBank/DDBJ whole genome shotgun (WGS) entry which is preliminary data.</text>
</comment>
<dbReference type="PANTHER" id="PTHR42855">
    <property type="entry name" value="ABC TRANSPORTER ATP-BINDING SUBUNIT"/>
    <property type="match status" value="1"/>
</dbReference>
<evidence type="ECO:0000313" key="5">
    <source>
        <dbReference type="EMBL" id="GMA88069.1"/>
    </source>
</evidence>
<dbReference type="PROSITE" id="PS50893">
    <property type="entry name" value="ABC_TRANSPORTER_2"/>
    <property type="match status" value="1"/>
</dbReference>
<dbReference type="Gene3D" id="3.40.50.300">
    <property type="entry name" value="P-loop containing nucleotide triphosphate hydrolases"/>
    <property type="match status" value="1"/>
</dbReference>
<feature type="domain" description="ABC transporter" evidence="4">
    <location>
        <begin position="14"/>
        <end position="271"/>
    </location>
</feature>
<dbReference type="SMART" id="SM00382">
    <property type="entry name" value="AAA"/>
    <property type="match status" value="1"/>
</dbReference>
<dbReference type="EMBL" id="BSUZ01000001">
    <property type="protein sequence ID" value="GMA88069.1"/>
    <property type="molecule type" value="Genomic_DNA"/>
</dbReference>
<evidence type="ECO:0000256" key="3">
    <source>
        <dbReference type="SAM" id="MobiDB-lite"/>
    </source>
</evidence>
<reference evidence="6" key="1">
    <citation type="journal article" date="2019" name="Int. J. Syst. Evol. Microbiol.">
        <title>The Global Catalogue of Microorganisms (GCM) 10K type strain sequencing project: providing services to taxonomists for standard genome sequencing and annotation.</title>
        <authorList>
            <consortium name="The Broad Institute Genomics Platform"/>
            <consortium name="The Broad Institute Genome Sequencing Center for Infectious Disease"/>
            <person name="Wu L."/>
            <person name="Ma J."/>
        </authorList>
    </citation>
    <scope>NUCLEOTIDE SEQUENCE [LARGE SCALE GENOMIC DNA]</scope>
    <source>
        <strain evidence="6">NBRC 108730</strain>
    </source>
</reference>
<proteinExistence type="predicted"/>
<organism evidence="5 6">
    <name type="scientific">Angustibacter aerolatus</name>
    <dbReference type="NCBI Taxonomy" id="1162965"/>
    <lineage>
        <taxon>Bacteria</taxon>
        <taxon>Bacillati</taxon>
        <taxon>Actinomycetota</taxon>
        <taxon>Actinomycetes</taxon>
        <taxon>Kineosporiales</taxon>
        <taxon>Kineosporiaceae</taxon>
    </lineage>
</organism>
<dbReference type="SUPFAM" id="SSF52540">
    <property type="entry name" value="P-loop containing nucleoside triphosphate hydrolases"/>
    <property type="match status" value="1"/>
</dbReference>
<dbReference type="Proteomes" id="UP001157017">
    <property type="component" value="Unassembled WGS sequence"/>
</dbReference>
<sequence>MSVRRGTLVVVGHVDVNAIGFVLPDGRPLLDEVSFRVGDGAVVALVGPNGAGKTTLLRIIAGDLDAHGGAVTRSGGLGVMRQFVGQVRDDSTVRDLLLSVAPAPVRTAAAAVDAAEPGDDGDRRRADADAVRPVAGRLGRRRGYDAETLWDVCTVAALGIPYEKAQWRPVNTLSGGEQKRLVLEALLRGPEEVLLLDEPDNYLDVPGKRWLEQRLRETPKTVLLVSHDREPARPGRDPHRDARAGRRGQHGVGAPGAVLDVPRGPARAVRPARGACAGAGTRSTRSSRTWCRCTR</sequence>
<dbReference type="InterPro" id="IPR003439">
    <property type="entry name" value="ABC_transporter-like_ATP-bd"/>
</dbReference>
<evidence type="ECO:0000256" key="1">
    <source>
        <dbReference type="ARBA" id="ARBA00022741"/>
    </source>
</evidence>
<keyword evidence="1" id="KW-0547">Nucleotide-binding</keyword>
<feature type="region of interest" description="Disordered" evidence="3">
    <location>
        <begin position="228"/>
        <end position="262"/>
    </location>
</feature>
<dbReference type="InterPro" id="IPR051309">
    <property type="entry name" value="ABCF_ATPase"/>
</dbReference>
<name>A0ABQ6JLS4_9ACTN</name>
<dbReference type="Pfam" id="PF00005">
    <property type="entry name" value="ABC_tran"/>
    <property type="match status" value="1"/>
</dbReference>
<evidence type="ECO:0000259" key="4">
    <source>
        <dbReference type="PROSITE" id="PS50893"/>
    </source>
</evidence>
<dbReference type="PANTHER" id="PTHR42855:SF1">
    <property type="entry name" value="ABC TRANSPORTER DOMAIN-CONTAINING PROTEIN"/>
    <property type="match status" value="1"/>
</dbReference>
<keyword evidence="6" id="KW-1185">Reference proteome</keyword>
<gene>
    <name evidence="5" type="ORF">GCM10025868_33190</name>
</gene>
<feature type="compositionally biased region" description="Basic and acidic residues" evidence="3">
    <location>
        <begin position="228"/>
        <end position="244"/>
    </location>
</feature>
<evidence type="ECO:0000256" key="2">
    <source>
        <dbReference type="ARBA" id="ARBA00022840"/>
    </source>
</evidence>
<protein>
    <recommendedName>
        <fullName evidence="4">ABC transporter domain-containing protein</fullName>
    </recommendedName>
</protein>
<keyword evidence="2" id="KW-0067">ATP-binding</keyword>
<dbReference type="InterPro" id="IPR003593">
    <property type="entry name" value="AAA+_ATPase"/>
</dbReference>
<evidence type="ECO:0000313" key="6">
    <source>
        <dbReference type="Proteomes" id="UP001157017"/>
    </source>
</evidence>
<accession>A0ABQ6JLS4</accession>
<dbReference type="InterPro" id="IPR027417">
    <property type="entry name" value="P-loop_NTPase"/>
</dbReference>